<keyword evidence="3" id="KW-1185">Reference proteome</keyword>
<dbReference type="CDD" id="cd05379">
    <property type="entry name" value="CAP_bacterial"/>
    <property type="match status" value="1"/>
</dbReference>
<reference evidence="2 3" key="1">
    <citation type="submission" date="2017-06" db="EMBL/GenBank/DDBJ databases">
        <title>Genome Sequencing of the methanotroph Methylovulum psychrotolerants str. HV10-M2 isolated from a high-altitude environment.</title>
        <authorList>
            <person name="Mateos-Rivera A."/>
        </authorList>
    </citation>
    <scope>NUCLEOTIDE SEQUENCE [LARGE SCALE GENOMIC DNA]</scope>
    <source>
        <strain evidence="2 3">HV10_M2</strain>
    </source>
</reference>
<accession>A0A1Z4BXT9</accession>
<name>A0A1Z4BXT9_9GAMM</name>
<evidence type="ECO:0000259" key="1">
    <source>
        <dbReference type="Pfam" id="PF00188"/>
    </source>
</evidence>
<dbReference type="OrthoDB" id="68195at2"/>
<dbReference type="Pfam" id="PF00188">
    <property type="entry name" value="CAP"/>
    <property type="match status" value="1"/>
</dbReference>
<protein>
    <recommendedName>
        <fullName evidence="1">SCP domain-containing protein</fullName>
    </recommendedName>
</protein>
<gene>
    <name evidence="2" type="ORF">CEK71_08490</name>
</gene>
<dbReference type="PANTHER" id="PTHR31157:SF1">
    <property type="entry name" value="SCP DOMAIN-CONTAINING PROTEIN"/>
    <property type="match status" value="1"/>
</dbReference>
<dbReference type="SUPFAM" id="SSF55797">
    <property type="entry name" value="PR-1-like"/>
    <property type="match status" value="1"/>
</dbReference>
<evidence type="ECO:0000313" key="2">
    <source>
        <dbReference type="EMBL" id="ASF46116.1"/>
    </source>
</evidence>
<proteinExistence type="predicted"/>
<dbReference type="EMBL" id="CP022129">
    <property type="protein sequence ID" value="ASF46116.1"/>
    <property type="molecule type" value="Genomic_DNA"/>
</dbReference>
<evidence type="ECO:0000313" key="3">
    <source>
        <dbReference type="Proteomes" id="UP000197019"/>
    </source>
</evidence>
<dbReference type="RefSeq" id="WP_088618990.1">
    <property type="nucleotide sequence ID" value="NZ_CP022129.1"/>
</dbReference>
<dbReference type="PANTHER" id="PTHR31157">
    <property type="entry name" value="SCP DOMAIN-CONTAINING PROTEIN"/>
    <property type="match status" value="1"/>
</dbReference>
<dbReference type="AlphaFoldDB" id="A0A1Z4BXT9"/>
<dbReference type="Proteomes" id="UP000197019">
    <property type="component" value="Chromosome"/>
</dbReference>
<sequence>MFRIYARYSPSLWFLALTFLSLLAWLWGTDLAIAEPLNANPPPQLPAALAVAGTMRDTNLSGLEQNILVASNRERRQTGQTPLLGNETLAEVAAAHSRDMVARRFFAHDNPDGLGSAERTGLYVRTLFGLVSENLAMMSDRPNLAEEFIQGWMHSPGHKANLLRPDSTDLGVGCAQTVEGGMQTFYCTQLFMNVYASLAQPLPATVNAGQTVEVWLSPHNHQPLPTRLLQVDARGWEMASVVLQPQNGAAVGRLILQGPPAQYRMQVEVPDTANAQRFWIIPGPFVTVR</sequence>
<dbReference type="InterPro" id="IPR035940">
    <property type="entry name" value="CAP_sf"/>
</dbReference>
<dbReference type="Gene3D" id="3.40.33.10">
    <property type="entry name" value="CAP"/>
    <property type="match status" value="1"/>
</dbReference>
<organism evidence="2 3">
    <name type="scientific">Methylovulum psychrotolerans</name>
    <dbReference type="NCBI Taxonomy" id="1704499"/>
    <lineage>
        <taxon>Bacteria</taxon>
        <taxon>Pseudomonadati</taxon>
        <taxon>Pseudomonadota</taxon>
        <taxon>Gammaproteobacteria</taxon>
        <taxon>Methylococcales</taxon>
        <taxon>Methylococcaceae</taxon>
        <taxon>Methylovulum</taxon>
    </lineage>
</organism>
<dbReference type="KEGG" id="mpsy:CEK71_08490"/>
<feature type="domain" description="SCP" evidence="1">
    <location>
        <begin position="72"/>
        <end position="190"/>
    </location>
</feature>
<dbReference type="InterPro" id="IPR014044">
    <property type="entry name" value="CAP_dom"/>
</dbReference>